<comment type="caution">
    <text evidence="2">The sequence shown here is derived from an EMBL/GenBank/DDBJ whole genome shotgun (WGS) entry which is preliminary data.</text>
</comment>
<gene>
    <name evidence="2" type="ORF">D9619_003661</name>
</gene>
<dbReference type="EMBL" id="JAACJJ010000056">
    <property type="protein sequence ID" value="KAF5312018.1"/>
    <property type="molecule type" value="Genomic_DNA"/>
</dbReference>
<protein>
    <submittedName>
        <fullName evidence="2">Uncharacterized protein</fullName>
    </submittedName>
</protein>
<dbReference type="Proteomes" id="UP000567179">
    <property type="component" value="Unassembled WGS sequence"/>
</dbReference>
<dbReference type="AlphaFoldDB" id="A0A8H5AWA2"/>
<keyword evidence="3" id="KW-1185">Reference proteome</keyword>
<proteinExistence type="predicted"/>
<evidence type="ECO:0000313" key="3">
    <source>
        <dbReference type="Proteomes" id="UP000567179"/>
    </source>
</evidence>
<organism evidence="2 3">
    <name type="scientific">Psilocybe cf. subviscida</name>
    <dbReference type="NCBI Taxonomy" id="2480587"/>
    <lineage>
        <taxon>Eukaryota</taxon>
        <taxon>Fungi</taxon>
        <taxon>Dikarya</taxon>
        <taxon>Basidiomycota</taxon>
        <taxon>Agaricomycotina</taxon>
        <taxon>Agaricomycetes</taxon>
        <taxon>Agaricomycetidae</taxon>
        <taxon>Agaricales</taxon>
        <taxon>Agaricineae</taxon>
        <taxon>Strophariaceae</taxon>
        <taxon>Psilocybe</taxon>
    </lineage>
</organism>
<sequence>MSNADDTFLCSFEAFLKDYGPGAIDDDITQACFEDHIVRRALDTYDDHAHNTTWQADRVGPSDSDIEDSLRSLRVPSHI</sequence>
<evidence type="ECO:0000313" key="2">
    <source>
        <dbReference type="EMBL" id="KAF5312018.1"/>
    </source>
</evidence>
<evidence type="ECO:0000256" key="1">
    <source>
        <dbReference type="SAM" id="MobiDB-lite"/>
    </source>
</evidence>
<reference evidence="2 3" key="1">
    <citation type="journal article" date="2020" name="ISME J.">
        <title>Uncovering the hidden diversity of litter-decomposition mechanisms in mushroom-forming fungi.</title>
        <authorList>
            <person name="Floudas D."/>
            <person name="Bentzer J."/>
            <person name="Ahren D."/>
            <person name="Johansson T."/>
            <person name="Persson P."/>
            <person name="Tunlid A."/>
        </authorList>
    </citation>
    <scope>NUCLEOTIDE SEQUENCE [LARGE SCALE GENOMIC DNA]</scope>
    <source>
        <strain evidence="2 3">CBS 101986</strain>
    </source>
</reference>
<feature type="region of interest" description="Disordered" evidence="1">
    <location>
        <begin position="54"/>
        <end position="79"/>
    </location>
</feature>
<accession>A0A8H5AWA2</accession>
<name>A0A8H5AWA2_9AGAR</name>